<dbReference type="EMBL" id="LYXU01000004">
    <property type="protein sequence ID" value="OBS19110.1"/>
    <property type="molecule type" value="Genomic_DNA"/>
</dbReference>
<dbReference type="OrthoDB" id="1862401at2759"/>
<evidence type="ECO:0000256" key="1">
    <source>
        <dbReference type="ARBA" id="ARBA00022679"/>
    </source>
</evidence>
<gene>
    <name evidence="3" type="ORF">FPOA_10834</name>
</gene>
<dbReference type="STRING" id="36050.A0A1B8AF83"/>
<dbReference type="Gene3D" id="3.30.559.10">
    <property type="entry name" value="Chloramphenicol acetyltransferase-like domain"/>
    <property type="match status" value="2"/>
</dbReference>
<comment type="caution">
    <text evidence="3">The sequence shown here is derived from an EMBL/GenBank/DDBJ whole genome shotgun (WGS) entry which is preliminary data.</text>
</comment>
<accession>A0A1B8AF83</accession>
<dbReference type="OMA" id="AFIWQSV"/>
<reference evidence="3 4" key="1">
    <citation type="submission" date="2016-06" db="EMBL/GenBank/DDBJ databases">
        <title>Living apart together: crosstalk between the core and supernumerary genomes in a fungal plant pathogen.</title>
        <authorList>
            <person name="Vanheule A."/>
            <person name="Audenaert K."/>
            <person name="Warris S."/>
            <person name="Van De Geest H."/>
            <person name="Schijlen E."/>
            <person name="Hofte M."/>
            <person name="De Saeger S."/>
            <person name="Haesaert G."/>
            <person name="Waalwijk C."/>
            <person name="Van Der Lee T."/>
        </authorList>
    </citation>
    <scope>NUCLEOTIDE SEQUENCE [LARGE SCALE GENOMIC DNA]</scope>
    <source>
        <strain evidence="3 4">2516</strain>
    </source>
</reference>
<dbReference type="InterPro" id="IPR051283">
    <property type="entry name" value="Sec_Metabolite_Acyltrans"/>
</dbReference>
<protein>
    <recommendedName>
        <fullName evidence="2">Trichothecene 3-O-acetyltransferase-like N-terminal domain-containing protein</fullName>
    </recommendedName>
</protein>
<dbReference type="AlphaFoldDB" id="A0A1B8AF83"/>
<dbReference type="PANTHER" id="PTHR31896">
    <property type="entry name" value="FAMILY REGULATORY PROTEIN, PUTATIVE (AFU_ORTHOLOGUE AFUA_3G14730)-RELATED"/>
    <property type="match status" value="1"/>
</dbReference>
<organism evidence="3 4">
    <name type="scientific">Fusarium poae</name>
    <dbReference type="NCBI Taxonomy" id="36050"/>
    <lineage>
        <taxon>Eukaryota</taxon>
        <taxon>Fungi</taxon>
        <taxon>Dikarya</taxon>
        <taxon>Ascomycota</taxon>
        <taxon>Pezizomycotina</taxon>
        <taxon>Sordariomycetes</taxon>
        <taxon>Hypocreomycetidae</taxon>
        <taxon>Hypocreales</taxon>
        <taxon>Nectriaceae</taxon>
        <taxon>Fusarium</taxon>
    </lineage>
</organism>
<evidence type="ECO:0000313" key="3">
    <source>
        <dbReference type="EMBL" id="OBS19110.1"/>
    </source>
</evidence>
<dbReference type="InterPro" id="IPR023213">
    <property type="entry name" value="CAT-like_dom_sf"/>
</dbReference>
<name>A0A1B8AF83_FUSPO</name>
<dbReference type="Pfam" id="PF22664">
    <property type="entry name" value="TRI-like_N"/>
    <property type="match status" value="1"/>
</dbReference>
<evidence type="ECO:0000259" key="2">
    <source>
        <dbReference type="Pfam" id="PF22664"/>
    </source>
</evidence>
<sequence>MATTSSASSQSFDIELDIMGQQPGLLSIYTQISLVYPVSDPSQYPTIVSTFEQGLSRLSKAFPWVAGQVKADEGNPAVFKIVPYEETPRLVVKDLRDDSSAPTIEGMRKAGFPIEMFDENIIAPRKTLPIGPGTGPNDPKPVLLFQLNFIKGGLILTVNGQHGAMDMTGQDAITHLLSKACRNESFTEEEISVMNLERKTLIPLLENYKLGPELDHQIAKPAPASEAPAGEAPPAPVKASWVFFSFTPKALSELKDVASKTLDASTKFVSTDDALSALIWKSVSRVRLARVDASAPTEFCRAVDVRPQMGIPSTYPGILQNMTYQDSTVSEIANEPLGATASRLRSQLDRELLHKRTQALVTYMHDTPDKSSISFTADADPSTSIMLSSWAKVGCWGYDFGFGLGLPESVRRPRFEPFESLMYLMPKKPDGEFTAMLSLRDEDLERLKVDEEWTKYAQYIG</sequence>
<dbReference type="PANTHER" id="PTHR31896:SF64">
    <property type="entry name" value="TRICHOTHECENE 3-O-ACETYLTRANSFERASE"/>
    <property type="match status" value="1"/>
</dbReference>
<proteinExistence type="predicted"/>
<evidence type="ECO:0000313" key="4">
    <source>
        <dbReference type="Proteomes" id="UP000091967"/>
    </source>
</evidence>
<keyword evidence="4" id="KW-1185">Reference proteome</keyword>
<keyword evidence="1" id="KW-0808">Transferase</keyword>
<feature type="domain" description="Trichothecene 3-O-acetyltransferase-like N-terminal" evidence="2">
    <location>
        <begin position="28"/>
        <end position="181"/>
    </location>
</feature>
<dbReference type="InterPro" id="IPR054710">
    <property type="entry name" value="Tri101-like_N"/>
</dbReference>
<dbReference type="Proteomes" id="UP000091967">
    <property type="component" value="Unassembled WGS sequence"/>
</dbReference>
<dbReference type="GO" id="GO:0016740">
    <property type="term" value="F:transferase activity"/>
    <property type="evidence" value="ECO:0007669"/>
    <property type="project" value="UniProtKB-KW"/>
</dbReference>